<feature type="coiled-coil region" evidence="3">
    <location>
        <begin position="314"/>
        <end position="378"/>
    </location>
</feature>
<dbReference type="GO" id="GO:0003779">
    <property type="term" value="F:actin binding"/>
    <property type="evidence" value="ECO:0007669"/>
    <property type="project" value="UniProtKB-KW"/>
</dbReference>
<evidence type="ECO:0000256" key="4">
    <source>
        <dbReference type="SAM" id="MobiDB-lite"/>
    </source>
</evidence>
<evidence type="ECO:0000313" key="5">
    <source>
        <dbReference type="EMBL" id="KAE8280398.1"/>
    </source>
</evidence>
<accession>A0A6G0HMC6</accession>
<dbReference type="InterPro" id="IPR002017">
    <property type="entry name" value="Spectrin_repeat"/>
</dbReference>
<gene>
    <name evidence="5" type="ORF">D5F01_LYC20959</name>
</gene>
<dbReference type="Gene3D" id="1.20.58.60">
    <property type="match status" value="2"/>
</dbReference>
<dbReference type="CDD" id="cd00176">
    <property type="entry name" value="SPEC"/>
    <property type="match status" value="1"/>
</dbReference>
<dbReference type="EMBL" id="REGW02000021">
    <property type="protein sequence ID" value="KAE8280398.1"/>
    <property type="molecule type" value="Genomic_DNA"/>
</dbReference>
<dbReference type="SUPFAM" id="SSF46966">
    <property type="entry name" value="Spectrin repeat"/>
    <property type="match status" value="1"/>
</dbReference>
<dbReference type="Proteomes" id="UP000424527">
    <property type="component" value="Unassembled WGS sequence"/>
</dbReference>
<protein>
    <submittedName>
        <fullName evidence="5">Uncharacterized protein</fullName>
    </submittedName>
</protein>
<dbReference type="InterPro" id="IPR018159">
    <property type="entry name" value="Spectrin/alpha-actinin"/>
</dbReference>
<comment type="caution">
    <text evidence="5">The sequence shown here is derived from an EMBL/GenBank/DDBJ whole genome shotgun (WGS) entry which is preliminary data.</text>
</comment>
<keyword evidence="1" id="KW-0677">Repeat</keyword>
<keyword evidence="6" id="KW-1185">Reference proteome</keyword>
<evidence type="ECO:0000256" key="3">
    <source>
        <dbReference type="SAM" id="Coils"/>
    </source>
</evidence>
<evidence type="ECO:0000256" key="1">
    <source>
        <dbReference type="ARBA" id="ARBA00022737"/>
    </source>
</evidence>
<feature type="coiled-coil region" evidence="3">
    <location>
        <begin position="241"/>
        <end position="268"/>
    </location>
</feature>
<keyword evidence="2" id="KW-0009">Actin-binding</keyword>
<dbReference type="AlphaFoldDB" id="A0A6G0HMC6"/>
<feature type="region of interest" description="Disordered" evidence="4">
    <location>
        <begin position="107"/>
        <end position="155"/>
    </location>
</feature>
<sequence>MSESIVRKVQPFTIGTRLSVPAVPKCQEFTESYLQSQSLDNCTLQHNLNSLYLSRSQVCAHGPCLVSPIVKQVAPVKQEDMAAEDHLNQNVASPSAVSRSIKKIAISGNKDRSEDKVSVGPAQLSITGSTSENNNNNNNVTSTSDPHLPRIVGVSCENKPSSHFKVLLRKDSSDEFQSTQGQTRLKLHGDKPVQQVSMPESQKKESHRNSLFNKEVLQAEAWIKGKLQDLKDGCNIQRCPLQDWEEASQTLQRDLKDFENTLIQLNQMGEQLICKMNPTSDLVKKQLSQLRDQWQTLKQTAANQTRALGGAKNLQEFNKKVDKLEAWIKEKQEEEQSLVNVLEENVDKMQLTRRILDLKQDEQLYRNLHEEINHLALKLEKQGKTDGKNISSRRKHINKMWLKVQSHLKKLP</sequence>
<dbReference type="Pfam" id="PF00435">
    <property type="entry name" value="Spectrin"/>
    <property type="match status" value="2"/>
</dbReference>
<evidence type="ECO:0000256" key="2">
    <source>
        <dbReference type="ARBA" id="ARBA00023203"/>
    </source>
</evidence>
<evidence type="ECO:0000313" key="6">
    <source>
        <dbReference type="Proteomes" id="UP000424527"/>
    </source>
</evidence>
<dbReference type="PANTHER" id="PTHR11915">
    <property type="entry name" value="SPECTRIN/FILAMIN RELATED CYTOSKELETAL PROTEIN"/>
    <property type="match status" value="1"/>
</dbReference>
<organism evidence="5 6">
    <name type="scientific">Larimichthys crocea</name>
    <name type="common">Large yellow croaker</name>
    <name type="synonym">Pseudosciaena crocea</name>
    <dbReference type="NCBI Taxonomy" id="215358"/>
    <lineage>
        <taxon>Eukaryota</taxon>
        <taxon>Metazoa</taxon>
        <taxon>Chordata</taxon>
        <taxon>Craniata</taxon>
        <taxon>Vertebrata</taxon>
        <taxon>Euteleostomi</taxon>
        <taxon>Actinopterygii</taxon>
        <taxon>Neopterygii</taxon>
        <taxon>Teleostei</taxon>
        <taxon>Neoteleostei</taxon>
        <taxon>Acanthomorphata</taxon>
        <taxon>Eupercaria</taxon>
        <taxon>Sciaenidae</taxon>
        <taxon>Larimichthys</taxon>
    </lineage>
</organism>
<dbReference type="SMART" id="SM00150">
    <property type="entry name" value="SPEC"/>
    <property type="match status" value="2"/>
</dbReference>
<proteinExistence type="predicted"/>
<keyword evidence="3" id="KW-0175">Coiled coil</keyword>
<feature type="region of interest" description="Disordered" evidence="4">
    <location>
        <begin position="172"/>
        <end position="208"/>
    </location>
</feature>
<reference evidence="5 6" key="1">
    <citation type="submission" date="2019-07" db="EMBL/GenBank/DDBJ databases">
        <title>Chromosome genome assembly for large yellow croaker.</title>
        <authorList>
            <person name="Xiao S."/>
        </authorList>
    </citation>
    <scope>NUCLEOTIDE SEQUENCE [LARGE SCALE GENOMIC DNA]</scope>
    <source>
        <strain evidence="5">JMULYC20181020</strain>
        <tissue evidence="5">Muscle</tissue>
    </source>
</reference>
<name>A0A6G0HMC6_LARCR</name>